<feature type="domain" description="D-arabinono-1,4-lactone oxidase C-terminal" evidence="2">
    <location>
        <begin position="125"/>
        <end position="331"/>
    </location>
</feature>
<accession>A0A9P5S2T2</accession>
<reference evidence="3" key="1">
    <citation type="journal article" date="2020" name="Fungal Divers.">
        <title>Resolving the Mortierellaceae phylogeny through synthesis of multi-gene phylogenetics and phylogenomics.</title>
        <authorList>
            <person name="Vandepol N."/>
            <person name="Liber J."/>
            <person name="Desiro A."/>
            <person name="Na H."/>
            <person name="Kennedy M."/>
            <person name="Barry K."/>
            <person name="Grigoriev I.V."/>
            <person name="Miller A.N."/>
            <person name="O'Donnell K."/>
            <person name="Stajich J.E."/>
            <person name="Bonito G."/>
        </authorList>
    </citation>
    <scope>NUCLEOTIDE SEQUENCE</scope>
    <source>
        <strain evidence="3">NRRL 6426</strain>
    </source>
</reference>
<gene>
    <name evidence="3" type="ORF">BG015_004027</name>
</gene>
<evidence type="ECO:0000313" key="3">
    <source>
        <dbReference type="EMBL" id="KAF9153124.1"/>
    </source>
</evidence>
<dbReference type="Proteomes" id="UP000748756">
    <property type="component" value="Unassembled WGS sequence"/>
</dbReference>
<proteinExistence type="predicted"/>
<evidence type="ECO:0000313" key="4">
    <source>
        <dbReference type="Proteomes" id="UP000748756"/>
    </source>
</evidence>
<dbReference type="GO" id="GO:0016020">
    <property type="term" value="C:membrane"/>
    <property type="evidence" value="ECO:0007669"/>
    <property type="project" value="InterPro"/>
</dbReference>
<keyword evidence="4" id="KW-1185">Reference proteome</keyword>
<dbReference type="InterPro" id="IPR036318">
    <property type="entry name" value="FAD-bd_PCMH-like_sf"/>
</dbReference>
<sequence>MTTNIVMGEHGAATHSRTLSDLACEVKIMDSTGTLNTFTREKDPIEFSAAACNFGLLGVIYSYTLRVEPTFKLAVSDSYPRLIGYFSCPKQGGARLKKMVAQTDQSQFFFWVFDGHYSRSTAWKSMRIVRQYLSCFIGGILLKTMVSIPRMTPLIKCGISKASRSGFAKVQKAPDEIHYQHNIEDMVCVGVECVFKVDERFERPSEARRFAISRIYEYAACGKYLVNMIMDMRFIKSSDQIMSYVYDKDPKAIYCTIEILSTSKTKGFNECTTMLAQHWVSEYQARPHWMKLWEHISGTVLYLREKTGPRPDQFESIRKKYDPQGIFMNRIFAGVLGH</sequence>
<dbReference type="GO" id="GO:0050660">
    <property type="term" value="F:flavin adenine dinucleotide binding"/>
    <property type="evidence" value="ECO:0007669"/>
    <property type="project" value="InterPro"/>
</dbReference>
<dbReference type="AlphaFoldDB" id="A0A9P5S2T2"/>
<dbReference type="PANTHER" id="PTHR43762">
    <property type="entry name" value="L-GULONOLACTONE OXIDASE"/>
    <property type="match status" value="1"/>
</dbReference>
<protein>
    <recommendedName>
        <fullName evidence="2">D-arabinono-1,4-lactone oxidase C-terminal domain-containing protein</fullName>
    </recommendedName>
</protein>
<dbReference type="EMBL" id="JAAAUQ010000195">
    <property type="protein sequence ID" value="KAF9153124.1"/>
    <property type="molecule type" value="Genomic_DNA"/>
</dbReference>
<dbReference type="Gene3D" id="3.30.465.10">
    <property type="match status" value="1"/>
</dbReference>
<evidence type="ECO:0000256" key="1">
    <source>
        <dbReference type="ARBA" id="ARBA00023002"/>
    </source>
</evidence>
<name>A0A9P5S2T2_9FUNG</name>
<dbReference type="InterPro" id="IPR016169">
    <property type="entry name" value="FAD-bd_PCMH_sub2"/>
</dbReference>
<dbReference type="InterPro" id="IPR010031">
    <property type="entry name" value="FAD_lactone_oxidase-like"/>
</dbReference>
<dbReference type="InterPro" id="IPR007173">
    <property type="entry name" value="ALO_C"/>
</dbReference>
<dbReference type="Pfam" id="PF04030">
    <property type="entry name" value="ALO"/>
    <property type="match status" value="1"/>
</dbReference>
<dbReference type="SUPFAM" id="SSF56176">
    <property type="entry name" value="FAD-binding/transporter-associated domain-like"/>
    <property type="match status" value="1"/>
</dbReference>
<dbReference type="PANTHER" id="PTHR43762:SF1">
    <property type="entry name" value="D-ARABINONO-1,4-LACTONE OXIDASE"/>
    <property type="match status" value="1"/>
</dbReference>
<dbReference type="OrthoDB" id="610608at2759"/>
<evidence type="ECO:0000259" key="2">
    <source>
        <dbReference type="Pfam" id="PF04030"/>
    </source>
</evidence>
<dbReference type="Gene3D" id="3.30.70.2520">
    <property type="match status" value="1"/>
</dbReference>
<keyword evidence="1" id="KW-0560">Oxidoreductase</keyword>
<organism evidence="3 4">
    <name type="scientific">Linnemannia schmuckeri</name>
    <dbReference type="NCBI Taxonomy" id="64567"/>
    <lineage>
        <taxon>Eukaryota</taxon>
        <taxon>Fungi</taxon>
        <taxon>Fungi incertae sedis</taxon>
        <taxon>Mucoromycota</taxon>
        <taxon>Mortierellomycotina</taxon>
        <taxon>Mortierellomycetes</taxon>
        <taxon>Mortierellales</taxon>
        <taxon>Mortierellaceae</taxon>
        <taxon>Linnemannia</taxon>
    </lineage>
</organism>
<dbReference type="GO" id="GO:0003885">
    <property type="term" value="F:D-arabinono-1,4-lactone oxidase activity"/>
    <property type="evidence" value="ECO:0007669"/>
    <property type="project" value="InterPro"/>
</dbReference>
<comment type="caution">
    <text evidence="3">The sequence shown here is derived from an EMBL/GenBank/DDBJ whole genome shotgun (WGS) entry which is preliminary data.</text>
</comment>